<comment type="catalytic activity">
    <reaction evidence="4 5">
        <text>RX + glutathione = an S-substituted glutathione + a halide anion + H(+)</text>
        <dbReference type="Rhea" id="RHEA:16437"/>
        <dbReference type="ChEBI" id="CHEBI:15378"/>
        <dbReference type="ChEBI" id="CHEBI:16042"/>
        <dbReference type="ChEBI" id="CHEBI:17792"/>
        <dbReference type="ChEBI" id="CHEBI:57925"/>
        <dbReference type="ChEBI" id="CHEBI:90779"/>
        <dbReference type="EC" id="2.5.1.18"/>
    </reaction>
</comment>
<dbReference type="EC" id="2.5.1.18" evidence="5"/>
<dbReference type="InterPro" id="IPR050983">
    <property type="entry name" value="GST_Omega/HSP26"/>
</dbReference>
<dbReference type="InterPro" id="IPR040079">
    <property type="entry name" value="Glutathione_S-Trfase"/>
</dbReference>
<dbReference type="InterPro" id="IPR045073">
    <property type="entry name" value="Omega/Tau-like"/>
</dbReference>
<dbReference type="SFLD" id="SFLDG01152">
    <property type="entry name" value="Main.3:_Omega-_and_Tau-like"/>
    <property type="match status" value="1"/>
</dbReference>
<evidence type="ECO:0000256" key="3">
    <source>
        <dbReference type="ARBA" id="ARBA00023002"/>
    </source>
</evidence>
<dbReference type="EC" id="1.20.4.2" evidence="5"/>
<feature type="domain" description="GST N-terminal" evidence="6">
    <location>
        <begin position="5"/>
        <end position="83"/>
    </location>
</feature>
<gene>
    <name evidence="8" type="primary">GSTU19</name>
    <name evidence="8" type="ORF">AWC38_SpisGene5702</name>
</gene>
<proteinExistence type="inferred from homology"/>
<dbReference type="PANTHER" id="PTHR43968:SF6">
    <property type="entry name" value="GLUTATHIONE S-TRANSFERASE OMEGA"/>
    <property type="match status" value="1"/>
</dbReference>
<dbReference type="SFLD" id="SFLDS00019">
    <property type="entry name" value="Glutathione_Transferase_(cytos"/>
    <property type="match status" value="1"/>
</dbReference>
<dbReference type="InterPro" id="IPR004045">
    <property type="entry name" value="Glutathione_S-Trfase_N"/>
</dbReference>
<dbReference type="AlphaFoldDB" id="A0A2B4SLX0"/>
<evidence type="ECO:0000256" key="1">
    <source>
        <dbReference type="ARBA" id="ARBA00011067"/>
    </source>
</evidence>
<dbReference type="InterPro" id="IPR036282">
    <property type="entry name" value="Glutathione-S-Trfase_C_sf"/>
</dbReference>
<evidence type="ECO:0000256" key="5">
    <source>
        <dbReference type="RuleBase" id="RU368071"/>
    </source>
</evidence>
<comment type="similarity">
    <text evidence="1 5">Belongs to the GST superfamily. Omega family.</text>
</comment>
<comment type="catalytic activity">
    <reaction evidence="5">
        <text>L-dehydroascorbate + 2 glutathione = glutathione disulfide + L-ascorbate</text>
        <dbReference type="Rhea" id="RHEA:24424"/>
        <dbReference type="ChEBI" id="CHEBI:38290"/>
        <dbReference type="ChEBI" id="CHEBI:57925"/>
        <dbReference type="ChEBI" id="CHEBI:58297"/>
        <dbReference type="ChEBI" id="CHEBI:58539"/>
        <dbReference type="EC" id="1.8.5.1"/>
    </reaction>
</comment>
<dbReference type="InterPro" id="IPR005442">
    <property type="entry name" value="GST_omega"/>
</dbReference>
<reference evidence="9" key="1">
    <citation type="journal article" date="2017" name="bioRxiv">
        <title>Comparative analysis of the genomes of Stylophora pistillata and Acropora digitifera provides evidence for extensive differences between species of corals.</title>
        <authorList>
            <person name="Voolstra C.R."/>
            <person name="Li Y."/>
            <person name="Liew Y.J."/>
            <person name="Baumgarten S."/>
            <person name="Zoccola D."/>
            <person name="Flot J.-F."/>
            <person name="Tambutte S."/>
            <person name="Allemand D."/>
            <person name="Aranda M."/>
        </authorList>
    </citation>
    <scope>NUCLEOTIDE SEQUENCE [LARGE SCALE GENOMIC DNA]</scope>
</reference>
<dbReference type="OrthoDB" id="4951845at2759"/>
<sequence>MASTSVPKLYSAWFCPFAQRAWIALVAKGVEFEYIEQDPYNKTPEWLAINPRGMVPVIVHKNKAIYESSVCIEYVDEAWLTESRLLPADPYYRAHARIWGDFIGKKIVPSFYALLMKQNESEQEKIKSQLISHLLEFVKAMDIKGPFFQGEKLGYVDIMLAPHAARFFILKHYRCFEVPKSEKFKRFRVWWEAVRSTSAVKATLQDESKLLDSYQRYADASATSQVADAIRQGKTMP</sequence>
<dbReference type="InterPro" id="IPR010987">
    <property type="entry name" value="Glutathione-S-Trfase_C-like"/>
</dbReference>
<dbReference type="CDD" id="cd03185">
    <property type="entry name" value="GST_C_Tau"/>
    <property type="match status" value="1"/>
</dbReference>
<dbReference type="Gene3D" id="3.40.30.10">
    <property type="entry name" value="Glutaredoxin"/>
    <property type="match status" value="1"/>
</dbReference>
<dbReference type="GO" id="GO:0045174">
    <property type="term" value="F:glutathione dehydrogenase (ascorbate) activity"/>
    <property type="evidence" value="ECO:0007669"/>
    <property type="project" value="UniProtKB-UniRule"/>
</dbReference>
<evidence type="ECO:0000313" key="8">
    <source>
        <dbReference type="EMBL" id="PFX29492.1"/>
    </source>
</evidence>
<dbReference type="Gene3D" id="1.20.1050.10">
    <property type="match status" value="1"/>
</dbReference>
<keyword evidence="3 5" id="KW-0560">Oxidoreductase</keyword>
<evidence type="ECO:0000256" key="4">
    <source>
        <dbReference type="ARBA" id="ARBA00047960"/>
    </source>
</evidence>
<dbReference type="PRINTS" id="PR01625">
    <property type="entry name" value="GSTRNSFRASEO"/>
</dbReference>
<comment type="caution">
    <text evidence="8">The sequence shown here is derived from an EMBL/GenBank/DDBJ whole genome shotgun (WGS) entry which is preliminary data.</text>
</comment>
<dbReference type="PANTHER" id="PTHR43968">
    <property type="match status" value="1"/>
</dbReference>
<comment type="catalytic activity">
    <reaction evidence="5">
        <text>methylarsonate + 2 glutathione + H(+) = methylarsonous acid + glutathione disulfide + H2O</text>
        <dbReference type="Rhea" id="RHEA:15969"/>
        <dbReference type="ChEBI" id="CHEBI:15377"/>
        <dbReference type="ChEBI" id="CHEBI:15378"/>
        <dbReference type="ChEBI" id="CHEBI:17826"/>
        <dbReference type="ChEBI" id="CHEBI:33409"/>
        <dbReference type="ChEBI" id="CHEBI:57925"/>
        <dbReference type="ChEBI" id="CHEBI:58297"/>
        <dbReference type="EC" id="1.20.4.2"/>
    </reaction>
</comment>
<dbReference type="STRING" id="50429.A0A2B4SLX0"/>
<dbReference type="SUPFAM" id="SSF47616">
    <property type="entry name" value="GST C-terminal domain-like"/>
    <property type="match status" value="1"/>
</dbReference>
<evidence type="ECO:0000259" key="6">
    <source>
        <dbReference type="PROSITE" id="PS50404"/>
    </source>
</evidence>
<feature type="domain" description="GST C-terminal" evidence="7">
    <location>
        <begin position="89"/>
        <end position="220"/>
    </location>
</feature>
<dbReference type="GO" id="GO:0004364">
    <property type="term" value="F:glutathione transferase activity"/>
    <property type="evidence" value="ECO:0007669"/>
    <property type="project" value="UniProtKB-UniRule"/>
</dbReference>
<dbReference type="GO" id="GO:0050610">
    <property type="term" value="F:methylarsonate reductase activity"/>
    <property type="evidence" value="ECO:0007669"/>
    <property type="project" value="UniProtKB-UniRule"/>
</dbReference>
<dbReference type="InterPro" id="IPR045074">
    <property type="entry name" value="GST_C_Tau"/>
</dbReference>
<dbReference type="InterPro" id="IPR036249">
    <property type="entry name" value="Thioredoxin-like_sf"/>
</dbReference>
<organism evidence="8 9">
    <name type="scientific">Stylophora pistillata</name>
    <name type="common">Smooth cauliflower coral</name>
    <dbReference type="NCBI Taxonomy" id="50429"/>
    <lineage>
        <taxon>Eukaryota</taxon>
        <taxon>Metazoa</taxon>
        <taxon>Cnidaria</taxon>
        <taxon>Anthozoa</taxon>
        <taxon>Hexacorallia</taxon>
        <taxon>Scleractinia</taxon>
        <taxon>Astrocoeniina</taxon>
        <taxon>Pocilloporidae</taxon>
        <taxon>Stylophora</taxon>
    </lineage>
</organism>
<dbReference type="Pfam" id="PF13409">
    <property type="entry name" value="GST_N_2"/>
    <property type="match status" value="1"/>
</dbReference>
<accession>A0A2B4SLX0</accession>
<keyword evidence="2 5" id="KW-0808">Transferase</keyword>
<keyword evidence="9" id="KW-1185">Reference proteome</keyword>
<dbReference type="GO" id="GO:0005737">
    <property type="term" value="C:cytoplasm"/>
    <property type="evidence" value="ECO:0007669"/>
    <property type="project" value="InterPro"/>
</dbReference>
<dbReference type="EC" id="1.8.5.1" evidence="5"/>
<name>A0A2B4SLX0_STYPI</name>
<dbReference type="SFLD" id="SFLDG00358">
    <property type="entry name" value="Main_(cytGST)"/>
    <property type="match status" value="1"/>
</dbReference>
<evidence type="ECO:0000313" key="9">
    <source>
        <dbReference type="Proteomes" id="UP000225706"/>
    </source>
</evidence>
<dbReference type="EMBL" id="LSMT01000064">
    <property type="protein sequence ID" value="PFX29492.1"/>
    <property type="molecule type" value="Genomic_DNA"/>
</dbReference>
<dbReference type="GO" id="GO:0006749">
    <property type="term" value="P:glutathione metabolic process"/>
    <property type="evidence" value="ECO:0007669"/>
    <property type="project" value="UniProtKB-UniRule"/>
</dbReference>
<evidence type="ECO:0000256" key="2">
    <source>
        <dbReference type="ARBA" id="ARBA00022679"/>
    </source>
</evidence>
<dbReference type="PROSITE" id="PS50405">
    <property type="entry name" value="GST_CTER"/>
    <property type="match status" value="1"/>
</dbReference>
<evidence type="ECO:0000259" key="7">
    <source>
        <dbReference type="PROSITE" id="PS50405"/>
    </source>
</evidence>
<dbReference type="PROSITE" id="PS50404">
    <property type="entry name" value="GST_NTER"/>
    <property type="match status" value="1"/>
</dbReference>
<protein>
    <recommendedName>
        <fullName evidence="5">Glutathione S-transferase omega</fullName>
        <shortName evidence="5">GSTO</shortName>
        <ecNumber evidence="5">1.20.4.2</ecNumber>
        <ecNumber evidence="5">1.8.5.1</ecNumber>
        <ecNumber evidence="5">2.5.1.18</ecNumber>
    </recommendedName>
    <alternativeName>
        <fullName evidence="5">Glutathione-dependent dehydroascorbate reductase</fullName>
    </alternativeName>
    <alternativeName>
        <fullName evidence="5">Monomethylarsonic acid reductase</fullName>
    </alternativeName>
</protein>
<comment type="function">
    <text evidence="5">Exhibits glutathione-dependent thiol transferase activity. Has high dehydroascorbate reductase activity and may contribute to the recycling of ascorbic acid. Participates in the biotransformation of inorganic arsenic and reduces monomethylarsonic acid (MMA).</text>
</comment>
<dbReference type="Proteomes" id="UP000225706">
    <property type="component" value="Unassembled WGS sequence"/>
</dbReference>
<dbReference type="SUPFAM" id="SSF52833">
    <property type="entry name" value="Thioredoxin-like"/>
    <property type="match status" value="1"/>
</dbReference>